<feature type="non-terminal residue" evidence="1">
    <location>
        <position position="50"/>
    </location>
</feature>
<dbReference type="AlphaFoldDB" id="A0A0B6YC61"/>
<sequence>MLSTEYCPSVLLTQQPSPATLQEFEDLSQQISLPRYCLCTAGGERVDDLK</sequence>
<proteinExistence type="predicted"/>
<name>A0A0B6YC61_9EUPU</name>
<gene>
    <name evidence="1" type="primary">ORF18883</name>
</gene>
<protein>
    <submittedName>
        <fullName evidence="1">Uncharacterized protein</fullName>
    </submittedName>
</protein>
<accession>A0A0B6YC61</accession>
<evidence type="ECO:0000313" key="1">
    <source>
        <dbReference type="EMBL" id="CEK53050.1"/>
    </source>
</evidence>
<organism evidence="1">
    <name type="scientific">Arion vulgaris</name>
    <dbReference type="NCBI Taxonomy" id="1028688"/>
    <lineage>
        <taxon>Eukaryota</taxon>
        <taxon>Metazoa</taxon>
        <taxon>Spiralia</taxon>
        <taxon>Lophotrochozoa</taxon>
        <taxon>Mollusca</taxon>
        <taxon>Gastropoda</taxon>
        <taxon>Heterobranchia</taxon>
        <taxon>Euthyneura</taxon>
        <taxon>Panpulmonata</taxon>
        <taxon>Eupulmonata</taxon>
        <taxon>Stylommatophora</taxon>
        <taxon>Helicina</taxon>
        <taxon>Arionoidea</taxon>
        <taxon>Arionidae</taxon>
        <taxon>Arion</taxon>
    </lineage>
</organism>
<reference evidence="1" key="1">
    <citation type="submission" date="2014-12" db="EMBL/GenBank/DDBJ databases">
        <title>Insight into the proteome of Arion vulgaris.</title>
        <authorList>
            <person name="Aradska J."/>
            <person name="Bulat T."/>
            <person name="Smidak R."/>
            <person name="Sarate P."/>
            <person name="Gangsoo J."/>
            <person name="Sialana F."/>
            <person name="Bilban M."/>
            <person name="Lubec G."/>
        </authorList>
    </citation>
    <scope>NUCLEOTIDE SEQUENCE</scope>
    <source>
        <tissue evidence="1">Skin</tissue>
    </source>
</reference>
<dbReference type="EMBL" id="HACG01006185">
    <property type="protein sequence ID" value="CEK53050.1"/>
    <property type="molecule type" value="Transcribed_RNA"/>
</dbReference>